<dbReference type="InterPro" id="IPR048283">
    <property type="entry name" value="AdoMetDC-like"/>
</dbReference>
<dbReference type="InterPro" id="IPR028994">
    <property type="entry name" value="Integrin_alpha_N"/>
</dbReference>
<accession>A0A815DYL0</accession>
<dbReference type="Gene3D" id="2.130.10.130">
    <property type="entry name" value="Integrin alpha, N-terminal"/>
    <property type="match status" value="1"/>
</dbReference>
<evidence type="ECO:0000256" key="3">
    <source>
        <dbReference type="ARBA" id="ARBA00022729"/>
    </source>
</evidence>
<dbReference type="UniPathway" id="UPA00331">
    <property type="reaction ID" value="UER00451"/>
</dbReference>
<name>A0A815DYL0_9BILA</name>
<evidence type="ECO:0000256" key="2">
    <source>
        <dbReference type="ARBA" id="ARBA00008466"/>
    </source>
</evidence>
<dbReference type="Proteomes" id="UP000663864">
    <property type="component" value="Unassembled WGS sequence"/>
</dbReference>
<evidence type="ECO:0000256" key="6">
    <source>
        <dbReference type="ARBA" id="ARBA00048112"/>
    </source>
</evidence>
<evidence type="ECO:0000313" key="10">
    <source>
        <dbReference type="Proteomes" id="UP000663864"/>
    </source>
</evidence>
<comment type="caution">
    <text evidence="9">The sequence shown here is derived from an EMBL/GenBank/DDBJ whole genome shotgun (WGS) entry which is preliminary data.</text>
</comment>
<dbReference type="PANTHER" id="PTHR11570:SF0">
    <property type="entry name" value="S-ADENOSYLMETHIONINE DECARBOXYLASE PROENZYME"/>
    <property type="match status" value="1"/>
</dbReference>
<comment type="similarity">
    <text evidence="2">Belongs to the eukaryotic AdoMetDC family.</text>
</comment>
<comment type="catalytic activity">
    <reaction evidence="6">
        <text>S-adenosyl-L-methionine + H(+) = S-adenosyl 3-(methylsulfanyl)propylamine + CO2</text>
        <dbReference type="Rhea" id="RHEA:15981"/>
        <dbReference type="ChEBI" id="CHEBI:15378"/>
        <dbReference type="ChEBI" id="CHEBI:16526"/>
        <dbReference type="ChEBI" id="CHEBI:57443"/>
        <dbReference type="ChEBI" id="CHEBI:59789"/>
        <dbReference type="EC" id="4.1.1.50"/>
    </reaction>
</comment>
<dbReference type="GO" id="GO:0006597">
    <property type="term" value="P:spermine biosynthetic process"/>
    <property type="evidence" value="ECO:0007669"/>
    <property type="project" value="InterPro"/>
</dbReference>
<dbReference type="AlphaFoldDB" id="A0A815DYL0"/>
<keyword evidence="4" id="KW-0745">Spermidine biosynthesis</keyword>
<dbReference type="GO" id="GO:0005829">
    <property type="term" value="C:cytosol"/>
    <property type="evidence" value="ECO:0007669"/>
    <property type="project" value="TreeGrafter"/>
</dbReference>
<feature type="domain" description="T-cell immunomodulatory protein TIP C2" evidence="8">
    <location>
        <begin position="794"/>
        <end position="898"/>
    </location>
</feature>
<dbReference type="Gene3D" id="3.60.90.10">
    <property type="entry name" value="S-adenosylmethionine decarboxylase"/>
    <property type="match status" value="1"/>
</dbReference>
<gene>
    <name evidence="9" type="ORF">ZHD862_LOCUS28115</name>
</gene>
<keyword evidence="3" id="KW-0732">Signal</keyword>
<evidence type="ECO:0000256" key="5">
    <source>
        <dbReference type="ARBA" id="ARBA00023115"/>
    </source>
</evidence>
<sequence>MTGHFFEGAEKLLEIWFTTTTSDTIKYTSRNDLRNIPRDLIEEVLNLVNCKVLQYAQSATTDTYVLSESSMFIFRTHFVLKTCGETTLLHAVQPILELARDYCDFDIVDQVFYSRRKFLRPELQKEPHTSFEHEVAYLDSLFEGGSAYVLGRTNIDCWYLYTLNKACVRTKSDQTLEVIMTNLDQEKMKIFFQEHTKSAAEATKKAGIDKIFPNAKIFDYLFDPCGYSMNGLLPDGYYFTIHITPEPDFSYVSFETNVPYHQYNDIVRKVISMFNPGKFTTTIFGGSASNSLDKHRKIFLYSDYARIDHQIVCLVDYDLIYNDMNYEKKFRILPYSIYFHYFLIIILVFQTFVNGKNDQTKSVIDIIDDEKPVFDINFGKHKKYSIDDCIPLAFGDFNADKVIDIFCRNTKGYMIRVMLNDDRSPTSKEQFRINITGIIYDALAADFNGDSKLDLFVLYKKESDQIGYNGGIFWGDRVKLSALQPLDYLFESIPTTLDANGDSYVELLGMVSTDGTTFKPACVYLKNATRSPIEVLPNIDRLRPSSTQGSVDLNHDLIADLFLTIETDNKIKYRIHELPITKLTLIKEYDPPPRVAIYHLSVFADIDADGELEHILPVCMDTSCSQSRIYVRDDNAWHQLPIQFGNGIRFPLRDEFPLPFKQIPISIKIADYNLDGYPDMVTVMNDSGSGTTISIVLLNQPCEGDIKSPCTYNRTFIPQTHEKFVLAATNTTLAAFFDILENGYPDLLVVQKDENETFKLTAFQNSIVQDVHFIKVMVLSSSMCTTCSSQKKLPYGNNQPGQSIKMETITIMNGIKDYTIQLAAVQMSQAGQLTLELPYVIIGLGSTPNFVEKITVGVPPNRDSNKLYRTYTQMIPNSQIVVIPIPLMNPEKWHSKLFLTPSRMILHTGIALGVTLVVLAGVLAILQYREKVEDDRERKVQAQAFHYDAL</sequence>
<feature type="transmembrane region" description="Helical" evidence="7">
    <location>
        <begin position="904"/>
        <end position="926"/>
    </location>
</feature>
<proteinExistence type="inferred from homology"/>
<dbReference type="InterPro" id="IPR013517">
    <property type="entry name" value="FG-GAP"/>
</dbReference>
<keyword evidence="7" id="KW-0812">Transmembrane</keyword>
<dbReference type="PANTHER" id="PTHR11570">
    <property type="entry name" value="S-ADENOSYLMETHIONINE DECARBOXYLASE"/>
    <property type="match status" value="1"/>
</dbReference>
<evidence type="ECO:0000256" key="7">
    <source>
        <dbReference type="SAM" id="Phobius"/>
    </source>
</evidence>
<evidence type="ECO:0000259" key="8">
    <source>
        <dbReference type="Pfam" id="PF23122"/>
    </source>
</evidence>
<dbReference type="SUPFAM" id="SSF56276">
    <property type="entry name" value="S-adenosylmethionine decarboxylase"/>
    <property type="match status" value="1"/>
</dbReference>
<evidence type="ECO:0000256" key="1">
    <source>
        <dbReference type="ARBA" id="ARBA00004911"/>
    </source>
</evidence>
<dbReference type="GO" id="GO:0004014">
    <property type="term" value="F:adenosylmethionine decarboxylase activity"/>
    <property type="evidence" value="ECO:0007669"/>
    <property type="project" value="UniProtKB-EC"/>
</dbReference>
<dbReference type="Pfam" id="PF01536">
    <property type="entry name" value="SAM_decarbox"/>
    <property type="match status" value="1"/>
</dbReference>
<dbReference type="InterPro" id="IPR057089">
    <property type="entry name" value="C2_TIP"/>
</dbReference>
<dbReference type="InterPro" id="IPR001985">
    <property type="entry name" value="S-AdoMet_decarboxylase_euk"/>
</dbReference>
<evidence type="ECO:0000313" key="9">
    <source>
        <dbReference type="EMBL" id="CAF1303964.1"/>
    </source>
</evidence>
<dbReference type="EMBL" id="CAJNOT010002302">
    <property type="protein sequence ID" value="CAF1303964.1"/>
    <property type="molecule type" value="Genomic_DNA"/>
</dbReference>
<keyword evidence="7" id="KW-0472">Membrane</keyword>
<keyword evidence="5" id="KW-0620">Polyamine biosynthesis</keyword>
<protein>
    <recommendedName>
        <fullName evidence="8">T-cell immunomodulatory protein TIP C2 domain-containing protein</fullName>
    </recommendedName>
</protein>
<keyword evidence="7" id="KW-1133">Transmembrane helix</keyword>
<reference evidence="9" key="1">
    <citation type="submission" date="2021-02" db="EMBL/GenBank/DDBJ databases">
        <authorList>
            <person name="Nowell W R."/>
        </authorList>
    </citation>
    <scope>NUCLEOTIDE SEQUENCE</scope>
</reference>
<dbReference type="NCBIfam" id="TIGR00535">
    <property type="entry name" value="SAM_DCase"/>
    <property type="match status" value="1"/>
</dbReference>
<dbReference type="GO" id="GO:0008295">
    <property type="term" value="P:spermidine biosynthetic process"/>
    <property type="evidence" value="ECO:0007669"/>
    <property type="project" value="UniProtKB-KW"/>
</dbReference>
<dbReference type="Pfam" id="PF13517">
    <property type="entry name" value="FG-GAP_3"/>
    <property type="match status" value="1"/>
</dbReference>
<comment type="pathway">
    <text evidence="1">Amine and polyamine biosynthesis; S-adenosylmethioninamine biosynthesis; S-adenosylmethioninamine from S-adenosyl-L-methionine: step 1/1.</text>
</comment>
<dbReference type="Pfam" id="PF23122">
    <property type="entry name" value="C2_ITFG1"/>
    <property type="match status" value="1"/>
</dbReference>
<dbReference type="InterPro" id="IPR016067">
    <property type="entry name" value="S-AdoMet_deCO2ase_core"/>
</dbReference>
<organism evidence="9 10">
    <name type="scientific">Rotaria sordida</name>
    <dbReference type="NCBI Taxonomy" id="392033"/>
    <lineage>
        <taxon>Eukaryota</taxon>
        <taxon>Metazoa</taxon>
        <taxon>Spiralia</taxon>
        <taxon>Gnathifera</taxon>
        <taxon>Rotifera</taxon>
        <taxon>Eurotatoria</taxon>
        <taxon>Bdelloidea</taxon>
        <taxon>Philodinida</taxon>
        <taxon>Philodinidae</taxon>
        <taxon>Rotaria</taxon>
    </lineage>
</organism>
<evidence type="ECO:0000256" key="4">
    <source>
        <dbReference type="ARBA" id="ARBA00023066"/>
    </source>
</evidence>
<dbReference type="SUPFAM" id="SSF69318">
    <property type="entry name" value="Integrin alpha N-terminal domain"/>
    <property type="match status" value="1"/>
</dbReference>